<dbReference type="FunFam" id="1.20.1720.10:FF:000012">
    <property type="entry name" value="MFS toxin efflux pump (AflT)"/>
    <property type="match status" value="1"/>
</dbReference>
<dbReference type="GO" id="GO:0022857">
    <property type="term" value="F:transmembrane transporter activity"/>
    <property type="evidence" value="ECO:0007669"/>
    <property type="project" value="InterPro"/>
</dbReference>
<dbReference type="InterPro" id="IPR020846">
    <property type="entry name" value="MFS_dom"/>
</dbReference>
<dbReference type="GO" id="GO:0005886">
    <property type="term" value="C:plasma membrane"/>
    <property type="evidence" value="ECO:0007669"/>
    <property type="project" value="TreeGrafter"/>
</dbReference>
<comment type="subcellular location">
    <subcellularLocation>
        <location evidence="1">Membrane</location>
        <topology evidence="1">Multi-pass membrane protein</topology>
    </subcellularLocation>
</comment>
<evidence type="ECO:0000256" key="5">
    <source>
        <dbReference type="ARBA" id="ARBA00023136"/>
    </source>
</evidence>
<evidence type="ECO:0000256" key="2">
    <source>
        <dbReference type="ARBA" id="ARBA00007520"/>
    </source>
</evidence>
<dbReference type="Pfam" id="PF07690">
    <property type="entry name" value="MFS_1"/>
    <property type="match status" value="1"/>
</dbReference>
<feature type="transmembrane region" description="Helical" evidence="6">
    <location>
        <begin position="265"/>
        <end position="286"/>
    </location>
</feature>
<evidence type="ECO:0000259" key="7">
    <source>
        <dbReference type="PROSITE" id="PS50850"/>
    </source>
</evidence>
<dbReference type="PANTHER" id="PTHR23501:SF193">
    <property type="entry name" value="MULTIDRUG TRANSPORTER, PUTATIVE (AFU_ORTHOLOGUE AFUA_8G00940)-RELATED"/>
    <property type="match status" value="1"/>
</dbReference>
<proteinExistence type="inferred from homology"/>
<feature type="transmembrane region" description="Helical" evidence="6">
    <location>
        <begin position="375"/>
        <end position="392"/>
    </location>
</feature>
<feature type="transmembrane region" description="Helical" evidence="6">
    <location>
        <begin position="225"/>
        <end position="244"/>
    </location>
</feature>
<feature type="transmembrane region" description="Helical" evidence="6">
    <location>
        <begin position="134"/>
        <end position="154"/>
    </location>
</feature>
<feature type="transmembrane region" description="Helical" evidence="6">
    <location>
        <begin position="537"/>
        <end position="557"/>
    </location>
</feature>
<dbReference type="EMBL" id="CVMT01000002">
    <property type="protein sequence ID" value="CRG86499.1"/>
    <property type="molecule type" value="Genomic_DNA"/>
</dbReference>
<keyword evidence="9" id="KW-1185">Reference proteome</keyword>
<dbReference type="OMA" id="VLWGMGW"/>
<evidence type="ECO:0000256" key="4">
    <source>
        <dbReference type="ARBA" id="ARBA00022989"/>
    </source>
</evidence>
<reference evidence="8 9" key="1">
    <citation type="submission" date="2015-04" db="EMBL/GenBank/DDBJ databases">
        <authorList>
            <person name="Syromyatnikov M.Y."/>
            <person name="Popov V.N."/>
        </authorList>
    </citation>
    <scope>NUCLEOTIDE SEQUENCE [LARGE SCALE GENOMIC DNA]</scope>
    <source>
        <strain evidence="8">WF-38-12</strain>
    </source>
</reference>
<dbReference type="Proteomes" id="UP000054383">
    <property type="component" value="Unassembled WGS sequence"/>
</dbReference>
<evidence type="ECO:0000313" key="8">
    <source>
        <dbReference type="EMBL" id="CRG86499.1"/>
    </source>
</evidence>
<feature type="domain" description="Major facilitator superfamily (MFS) profile" evidence="7">
    <location>
        <begin position="70"/>
        <end position="560"/>
    </location>
</feature>
<accession>A0A0U1LSX4</accession>
<dbReference type="SUPFAM" id="SSF103473">
    <property type="entry name" value="MFS general substrate transporter"/>
    <property type="match status" value="1"/>
</dbReference>
<protein>
    <submittedName>
        <fullName evidence="8">Putative HC-toxin efflux carrier TOXA</fullName>
    </submittedName>
</protein>
<keyword evidence="3 6" id="KW-0812">Transmembrane</keyword>
<keyword evidence="4 6" id="KW-1133">Transmembrane helix</keyword>
<dbReference type="InterPro" id="IPR036259">
    <property type="entry name" value="MFS_trans_sf"/>
</dbReference>
<dbReference type="Gene3D" id="1.20.1720.10">
    <property type="entry name" value="Multidrug resistance protein D"/>
    <property type="match status" value="1"/>
</dbReference>
<evidence type="ECO:0000313" key="9">
    <source>
        <dbReference type="Proteomes" id="UP000054383"/>
    </source>
</evidence>
<organism evidence="8 9">
    <name type="scientific">Talaromyces islandicus</name>
    <name type="common">Penicillium islandicum</name>
    <dbReference type="NCBI Taxonomy" id="28573"/>
    <lineage>
        <taxon>Eukaryota</taxon>
        <taxon>Fungi</taxon>
        <taxon>Dikarya</taxon>
        <taxon>Ascomycota</taxon>
        <taxon>Pezizomycotina</taxon>
        <taxon>Eurotiomycetes</taxon>
        <taxon>Eurotiomycetidae</taxon>
        <taxon>Eurotiales</taxon>
        <taxon>Trichocomaceae</taxon>
        <taxon>Talaromyces</taxon>
        <taxon>Talaromyces sect. Islandici</taxon>
    </lineage>
</organism>
<keyword evidence="5 6" id="KW-0472">Membrane</keyword>
<feature type="transmembrane region" description="Helical" evidence="6">
    <location>
        <begin position="160"/>
        <end position="181"/>
    </location>
</feature>
<evidence type="ECO:0000256" key="1">
    <source>
        <dbReference type="ARBA" id="ARBA00004141"/>
    </source>
</evidence>
<evidence type="ECO:0000256" key="6">
    <source>
        <dbReference type="SAM" id="Phobius"/>
    </source>
</evidence>
<evidence type="ECO:0000256" key="3">
    <source>
        <dbReference type="ARBA" id="ARBA00022692"/>
    </source>
</evidence>
<gene>
    <name evidence="8" type="ORF">PISL3812_03505</name>
</gene>
<dbReference type="InterPro" id="IPR011701">
    <property type="entry name" value="MFS"/>
</dbReference>
<name>A0A0U1LSX4_TALIS</name>
<feature type="transmembrane region" description="Helical" evidence="6">
    <location>
        <begin position="335"/>
        <end position="355"/>
    </location>
</feature>
<comment type="similarity">
    <text evidence="2">Belongs to the major facilitator superfamily. TCR/Tet family.</text>
</comment>
<dbReference type="CDD" id="cd17502">
    <property type="entry name" value="MFS_Azr1_MDR_like"/>
    <property type="match status" value="1"/>
</dbReference>
<feature type="transmembrane region" description="Helical" evidence="6">
    <location>
        <begin position="298"/>
        <end position="315"/>
    </location>
</feature>
<sequence length="575" mass="61091">MIDSRPSLGPSSAYSPHLGMSREDVASEVSSTRTMTALPSPSRGTIASMELIDDKERVQQWVQGLPLVMVTTGITLVVFLMLLDTAILATATPNITSEFHSLNDVGWYGSAFTISSACLQPLTGKCYTYFKTKWSFLTFFAIFELGSLICGLANSSKMLIVGRAVAGMGTSGIMNGALNIIAGSVPMHKRPALIGIIMGISQLGAVCGPLVGGAFTTYSTWRWCFYVNLPIGAVVGVLLFFTRIPDQKAKPPPMEVLRTIVLRKFDLVGFALFAPASVMFLIALEFGGTRYAWNSPTIINLFWGAGVTYAIFIAWEHHVGGDAMIPGAILRNRIIVCSCVISMLVFGMTMAFSYYIPIYFQAVQNKSAITSGVDMLPSVVFQIVAALVAGILTGKIGYYLPFGVIGGVLNTISNGLLTTLSPSTSTAVWAAYQGLNGLGRGAVAQVPMVAVQNAAGSDDTATAMAILTTGQSFGGSIFLAIAQVIFAQALRSKLPQAAPDVNADLLINAGATGFRGLVPAKDLQAVLKVYSQSIGDVFYLNVGLSAVQLVFAFGVGWKNVSKKNKENEDNEEGGH</sequence>
<dbReference type="PANTHER" id="PTHR23501">
    <property type="entry name" value="MAJOR FACILITATOR SUPERFAMILY"/>
    <property type="match status" value="1"/>
</dbReference>
<dbReference type="PROSITE" id="PS50850">
    <property type="entry name" value="MFS"/>
    <property type="match status" value="1"/>
</dbReference>
<feature type="transmembrane region" description="Helical" evidence="6">
    <location>
        <begin position="399"/>
        <end position="417"/>
    </location>
</feature>
<dbReference type="Gene3D" id="1.20.1250.20">
    <property type="entry name" value="MFS general substrate transporter like domains"/>
    <property type="match status" value="1"/>
</dbReference>
<feature type="transmembrane region" description="Helical" evidence="6">
    <location>
        <begin position="193"/>
        <end position="219"/>
    </location>
</feature>
<dbReference type="OrthoDB" id="4222343at2759"/>
<feature type="transmembrane region" description="Helical" evidence="6">
    <location>
        <begin position="65"/>
        <end position="89"/>
    </location>
</feature>
<dbReference type="AlphaFoldDB" id="A0A0U1LSX4"/>